<keyword evidence="3" id="KW-1185">Reference proteome</keyword>
<evidence type="ECO:0000256" key="1">
    <source>
        <dbReference type="SAM" id="SignalP"/>
    </source>
</evidence>
<organism evidence="2 3">
    <name type="scientific">Apiosordaria backusii</name>
    <dbReference type="NCBI Taxonomy" id="314023"/>
    <lineage>
        <taxon>Eukaryota</taxon>
        <taxon>Fungi</taxon>
        <taxon>Dikarya</taxon>
        <taxon>Ascomycota</taxon>
        <taxon>Pezizomycotina</taxon>
        <taxon>Sordariomycetes</taxon>
        <taxon>Sordariomycetidae</taxon>
        <taxon>Sordariales</taxon>
        <taxon>Lasiosphaeriaceae</taxon>
        <taxon>Apiosordaria</taxon>
    </lineage>
</organism>
<comment type="caution">
    <text evidence="2">The sequence shown here is derived from an EMBL/GenBank/DDBJ whole genome shotgun (WGS) entry which is preliminary data.</text>
</comment>
<protein>
    <submittedName>
        <fullName evidence="2">Uncharacterized protein</fullName>
    </submittedName>
</protein>
<reference evidence="2" key="1">
    <citation type="submission" date="2023-06" db="EMBL/GenBank/DDBJ databases">
        <title>Genome-scale phylogeny and comparative genomics of the fungal order Sordariales.</title>
        <authorList>
            <consortium name="Lawrence Berkeley National Laboratory"/>
            <person name="Hensen N."/>
            <person name="Bonometti L."/>
            <person name="Westerberg I."/>
            <person name="Brannstrom I.O."/>
            <person name="Guillou S."/>
            <person name="Cros-Aarteil S."/>
            <person name="Calhoun S."/>
            <person name="Haridas S."/>
            <person name="Kuo A."/>
            <person name="Mondo S."/>
            <person name="Pangilinan J."/>
            <person name="Riley R."/>
            <person name="Labutti K."/>
            <person name="Andreopoulos B."/>
            <person name="Lipzen A."/>
            <person name="Chen C."/>
            <person name="Yanf M."/>
            <person name="Daum C."/>
            <person name="Ng V."/>
            <person name="Clum A."/>
            <person name="Steindorff A."/>
            <person name="Ohm R."/>
            <person name="Martin F."/>
            <person name="Silar P."/>
            <person name="Natvig D."/>
            <person name="Lalanne C."/>
            <person name="Gautier V."/>
            <person name="Ament-Velasquez S.L."/>
            <person name="Kruys A."/>
            <person name="Hutchinson M.I."/>
            <person name="Powell A.J."/>
            <person name="Barry K."/>
            <person name="Miller A.N."/>
            <person name="Grigoriev I.V."/>
            <person name="Debuchy R."/>
            <person name="Gladieux P."/>
            <person name="Thoren M.H."/>
            <person name="Johannesson H."/>
        </authorList>
    </citation>
    <scope>NUCLEOTIDE SEQUENCE</scope>
    <source>
        <strain evidence="2">CBS 540.89</strain>
    </source>
</reference>
<dbReference type="AlphaFoldDB" id="A0AA40ENE2"/>
<evidence type="ECO:0000313" key="3">
    <source>
        <dbReference type="Proteomes" id="UP001172159"/>
    </source>
</evidence>
<keyword evidence="1" id="KW-0732">Signal</keyword>
<dbReference type="EMBL" id="JAUKTV010000003">
    <property type="protein sequence ID" value="KAK0742534.1"/>
    <property type="molecule type" value="Genomic_DNA"/>
</dbReference>
<name>A0AA40ENE2_9PEZI</name>
<feature type="chain" id="PRO_5041290164" evidence="1">
    <location>
        <begin position="28"/>
        <end position="134"/>
    </location>
</feature>
<evidence type="ECO:0000313" key="2">
    <source>
        <dbReference type="EMBL" id="KAK0742534.1"/>
    </source>
</evidence>
<proteinExistence type="predicted"/>
<dbReference type="Proteomes" id="UP001172159">
    <property type="component" value="Unassembled WGS sequence"/>
</dbReference>
<feature type="signal peptide" evidence="1">
    <location>
        <begin position="1"/>
        <end position="27"/>
    </location>
</feature>
<gene>
    <name evidence="2" type="ORF">B0T21DRAFT_361587</name>
</gene>
<sequence>MLFTTTNLQAILGFTTTLLLLTNPVHSAPAALSSVGTSSQLPPVIKTLLSTPHPNATAAEFLSAYNTFRQALGLLPDTADTTAAGNNKLITKRDTFCSNLPYVWEDQRHLGNHAINDDCWVIANNIVNGGMSQI</sequence>
<accession>A0AA40ENE2</accession>